<dbReference type="PANTHER" id="PTHR32063">
    <property type="match status" value="1"/>
</dbReference>
<name>A0A4U1IYK1_9BACT</name>
<dbReference type="AlphaFoldDB" id="A0A4U1IYK1"/>
<comment type="caution">
    <text evidence="4">The sequence shown here is derived from an EMBL/GenBank/DDBJ whole genome shotgun (WGS) entry which is preliminary data.</text>
</comment>
<dbReference type="SUPFAM" id="SSF82866">
    <property type="entry name" value="Multidrug efflux transporter AcrB transmembrane domain"/>
    <property type="match status" value="2"/>
</dbReference>
<feature type="transmembrane region" description="Helical" evidence="2">
    <location>
        <begin position="12"/>
        <end position="31"/>
    </location>
</feature>
<gene>
    <name evidence="4" type="ORF">E8A74_36535</name>
</gene>
<dbReference type="SUPFAM" id="SSF82714">
    <property type="entry name" value="Multidrug efflux transporter AcrB TolC docking domain, DN and DC subdomains"/>
    <property type="match status" value="2"/>
</dbReference>
<dbReference type="PROSITE" id="PS50156">
    <property type="entry name" value="SSD"/>
    <property type="match status" value="1"/>
</dbReference>
<dbReference type="Proteomes" id="UP000309215">
    <property type="component" value="Unassembled WGS sequence"/>
</dbReference>
<dbReference type="OrthoDB" id="9807612at2"/>
<dbReference type="PRINTS" id="PR00702">
    <property type="entry name" value="ACRIFLAVINRP"/>
</dbReference>
<evidence type="ECO:0000256" key="1">
    <source>
        <dbReference type="SAM" id="MobiDB-lite"/>
    </source>
</evidence>
<feature type="transmembrane region" description="Helical" evidence="2">
    <location>
        <begin position="336"/>
        <end position="352"/>
    </location>
</feature>
<dbReference type="Gene3D" id="3.30.70.1320">
    <property type="entry name" value="Multidrug efflux transporter AcrB pore domain like"/>
    <property type="match status" value="1"/>
</dbReference>
<dbReference type="Gene3D" id="1.20.1640.10">
    <property type="entry name" value="Multidrug efflux transporter AcrB transmembrane domain"/>
    <property type="match status" value="2"/>
</dbReference>
<dbReference type="InterPro" id="IPR027463">
    <property type="entry name" value="AcrB_DN_DC_subdom"/>
</dbReference>
<dbReference type="InterPro" id="IPR001036">
    <property type="entry name" value="Acrflvin-R"/>
</dbReference>
<dbReference type="GO" id="GO:0005886">
    <property type="term" value="C:plasma membrane"/>
    <property type="evidence" value="ECO:0007669"/>
    <property type="project" value="TreeGrafter"/>
</dbReference>
<feature type="transmembrane region" description="Helical" evidence="2">
    <location>
        <begin position="877"/>
        <end position="896"/>
    </location>
</feature>
<keyword evidence="2" id="KW-1133">Transmembrane helix</keyword>
<dbReference type="GO" id="GO:0042910">
    <property type="term" value="F:xenobiotic transmembrane transporter activity"/>
    <property type="evidence" value="ECO:0007669"/>
    <property type="project" value="TreeGrafter"/>
</dbReference>
<feature type="transmembrane region" description="Helical" evidence="2">
    <location>
        <begin position="359"/>
        <end position="379"/>
    </location>
</feature>
<dbReference type="EMBL" id="SSMQ01000053">
    <property type="protein sequence ID" value="TKC99754.1"/>
    <property type="molecule type" value="Genomic_DNA"/>
</dbReference>
<dbReference type="InterPro" id="IPR000731">
    <property type="entry name" value="SSD"/>
</dbReference>
<feature type="transmembrane region" description="Helical" evidence="2">
    <location>
        <begin position="550"/>
        <end position="567"/>
    </location>
</feature>
<feature type="transmembrane region" description="Helical" evidence="2">
    <location>
        <begin position="385"/>
        <end position="410"/>
    </location>
</feature>
<evidence type="ECO:0000256" key="2">
    <source>
        <dbReference type="SAM" id="Phobius"/>
    </source>
</evidence>
<feature type="transmembrane region" description="Helical" evidence="2">
    <location>
        <begin position="431"/>
        <end position="451"/>
    </location>
</feature>
<dbReference type="Pfam" id="PF00873">
    <property type="entry name" value="ACR_tran"/>
    <property type="match status" value="1"/>
</dbReference>
<feature type="transmembrane region" description="Helical" evidence="2">
    <location>
        <begin position="903"/>
        <end position="923"/>
    </location>
</feature>
<accession>A0A4U1IYK1</accession>
<proteinExistence type="predicted"/>
<feature type="domain" description="SSD" evidence="3">
    <location>
        <begin position="359"/>
        <end position="488"/>
    </location>
</feature>
<dbReference type="PANTHER" id="PTHR32063:SF0">
    <property type="entry name" value="SWARMING MOTILITY PROTEIN SWRC"/>
    <property type="match status" value="1"/>
</dbReference>
<keyword evidence="2" id="KW-0472">Membrane</keyword>
<dbReference type="Gene3D" id="3.30.70.1440">
    <property type="entry name" value="Multidrug efflux transporter AcrB pore domain"/>
    <property type="match status" value="1"/>
</dbReference>
<dbReference type="SUPFAM" id="SSF82693">
    <property type="entry name" value="Multidrug efflux transporter AcrB pore domain, PN1, PN2, PC1 and PC2 subdomains"/>
    <property type="match status" value="3"/>
</dbReference>
<dbReference type="Gene3D" id="3.30.2090.10">
    <property type="entry name" value="Multidrug efflux transporter AcrB TolC docking domain, DN and DC subdomains"/>
    <property type="match status" value="2"/>
</dbReference>
<evidence type="ECO:0000259" key="3">
    <source>
        <dbReference type="PROSITE" id="PS50156"/>
    </source>
</evidence>
<feature type="region of interest" description="Disordered" evidence="1">
    <location>
        <begin position="505"/>
        <end position="524"/>
    </location>
</feature>
<protein>
    <submittedName>
        <fullName evidence="4">Efflux RND transporter permease subunit</fullName>
    </submittedName>
</protein>
<keyword evidence="2" id="KW-0812">Transmembrane</keyword>
<dbReference type="RefSeq" id="WP_136933722.1">
    <property type="nucleotide sequence ID" value="NZ_SSMQ01000053.1"/>
</dbReference>
<reference evidence="4 5" key="1">
    <citation type="submission" date="2019-04" db="EMBL/GenBank/DDBJ databases">
        <authorList>
            <person name="Li Y."/>
            <person name="Wang J."/>
        </authorList>
    </citation>
    <scope>NUCLEOTIDE SEQUENCE [LARGE SCALE GENOMIC DNA]</scope>
    <source>
        <strain evidence="4 5">DSM 14668</strain>
    </source>
</reference>
<feature type="transmembrane region" description="Helical" evidence="2">
    <location>
        <begin position="463"/>
        <end position="486"/>
    </location>
</feature>
<feature type="transmembrane region" description="Helical" evidence="2">
    <location>
        <begin position="1007"/>
        <end position="1032"/>
    </location>
</feature>
<organism evidence="4 5">
    <name type="scientific">Polyangium fumosum</name>
    <dbReference type="NCBI Taxonomy" id="889272"/>
    <lineage>
        <taxon>Bacteria</taxon>
        <taxon>Pseudomonadati</taxon>
        <taxon>Myxococcota</taxon>
        <taxon>Polyangia</taxon>
        <taxon>Polyangiales</taxon>
        <taxon>Polyangiaceae</taxon>
        <taxon>Polyangium</taxon>
    </lineage>
</organism>
<dbReference type="Gene3D" id="3.30.70.1430">
    <property type="entry name" value="Multidrug efflux transporter AcrB pore domain"/>
    <property type="match status" value="2"/>
</dbReference>
<feature type="transmembrane region" description="Helical" evidence="2">
    <location>
        <begin position="978"/>
        <end position="1001"/>
    </location>
</feature>
<keyword evidence="5" id="KW-1185">Reference proteome</keyword>
<feature type="compositionally biased region" description="Low complexity" evidence="1">
    <location>
        <begin position="505"/>
        <end position="515"/>
    </location>
</feature>
<evidence type="ECO:0000313" key="4">
    <source>
        <dbReference type="EMBL" id="TKC99754.1"/>
    </source>
</evidence>
<evidence type="ECO:0000313" key="5">
    <source>
        <dbReference type="Proteomes" id="UP000309215"/>
    </source>
</evidence>
<sequence length="1065" mass="114897">MQWLAAICVRRPVFATVIVLILTVVGLFSYVQLGLDRFPKVDFPAVVITTILPGSAPEEIETEISDKIESAVNTISGIDELRSSSSEGVSMVIVTFVLEKDVDVASQEVRDKVNAVLNELPPGIEQPVIAKMDPDAAPILTLALSGPGNVRDVTETADKVVRRQIESINGVGQVTLIGGRPRQINVWIDPEKLQKYSISGPEVERALKTQNIELPSGRVEQGARQLTLRTRGRVESVREMGEIVVATRDGYGVRLNDIGEVEDGTAEPESVGFKGQRATVVLNVRKQSGTNTVEVVSTVKERLEELGKRLPQGYTIDIARDQSEFIENSIHSVKEHLVLGALCAALIVFAFLGNARSTIIAAVAIPTSVISTFGVMRAAGFTLNAITLLALTLAVGIVIDDAIVVLEVVFKRIEENDERPMEAAINGTKEIGLAVLATTLSLVAVFLPVAFMGGIVGRFMSSFGLTMSFSIMVSLLVSFTLTPMMCARWLRRHVKKGSDGKVQAAAAPAAAPAPGHGHGHGHGHGEAKGIYGAIERTYVRVLRWSMSHRWVIVVSCVVALFSIPVLAGRANANFLPDEDESQFQASIRANEGTSLDEMRLIATRIVGDLEKIPGVAYAITTVGDDAQKTPNLASLYVKLLPANERKLSQQELIDKARAELLPKYGKDYRISIGPVNSMGGGANYPVMYQITGPDMTKISSYAEALLAKMKTLPGVVDADTGLILGKPELRAHIDREKASDLGVSVADIASSLRLLVGGYEVTNYNEKGEQYEVHVRAVPSYRSNVEGLKRLTVPSMRLGTVSLENLVSFTEGSGPSKIDRYNRQRQVMIMCNLQKGFSERTVIEALDKAAKDLGMEPGYSASATGRSRELGRAAKNFGLAFLLSFIFMYLVLAAQFESWLHPITILLSLPLTVPFAILSVIIFKQSLNIFSMLGILVLFGVVKKNSILQIDHTLKLREEGLPRLEAILLANKDRLRPILMTTAAFVAGMVPLVASSGAGAGTNRATGFVIIGGQTLALLLTLLATPVAYSLFDDLSVWARNTFKFGGSNDDEAPDANPAPAPGGE</sequence>